<evidence type="ECO:0000313" key="1">
    <source>
        <dbReference type="EMBL" id="RHK32164.1"/>
    </source>
</evidence>
<sequence>MDKIDFRKANIEKLIESSSSEFGKEMYNNHISLMNRVYRKVNNSLENVQTDFRMSTIEKYMKWFNEWYTDVNNQELDIICFILGDSLRNVTDYFNSTGYLVMEQLGRVAQMVEEKSKEYEY</sequence>
<organism evidence="1 2">
    <name type="scientific">Anaerobutyricum hallii</name>
    <dbReference type="NCBI Taxonomy" id="39488"/>
    <lineage>
        <taxon>Bacteria</taxon>
        <taxon>Bacillati</taxon>
        <taxon>Bacillota</taxon>
        <taxon>Clostridia</taxon>
        <taxon>Lachnospirales</taxon>
        <taxon>Lachnospiraceae</taxon>
        <taxon>Anaerobutyricum</taxon>
    </lineage>
</organism>
<dbReference type="Proteomes" id="UP000283497">
    <property type="component" value="Unassembled WGS sequence"/>
</dbReference>
<dbReference type="RefSeq" id="WP_118315368.1">
    <property type="nucleotide sequence ID" value="NZ_CAUEJX010000001.1"/>
</dbReference>
<comment type="caution">
    <text evidence="1">The sequence shown here is derived from an EMBL/GenBank/DDBJ whole genome shotgun (WGS) entry which is preliminary data.</text>
</comment>
<dbReference type="EMBL" id="QRNJ01000119">
    <property type="protein sequence ID" value="RHK32164.1"/>
    <property type="molecule type" value="Genomic_DNA"/>
</dbReference>
<name>A0A415G2P5_9FIRM</name>
<protein>
    <submittedName>
        <fullName evidence="1">Uncharacterized protein</fullName>
    </submittedName>
</protein>
<reference evidence="1 2" key="1">
    <citation type="submission" date="2018-08" db="EMBL/GenBank/DDBJ databases">
        <title>A genome reference for cultivated species of the human gut microbiota.</title>
        <authorList>
            <person name="Zou Y."/>
            <person name="Xue W."/>
            <person name="Luo G."/>
        </authorList>
    </citation>
    <scope>NUCLEOTIDE SEQUENCE [LARGE SCALE GENOMIC DNA]</scope>
    <source>
        <strain evidence="1 2">AF45-14BH</strain>
    </source>
</reference>
<accession>A0A415G2P5</accession>
<gene>
    <name evidence="1" type="ORF">DW068_16870</name>
</gene>
<proteinExistence type="predicted"/>
<evidence type="ECO:0000313" key="2">
    <source>
        <dbReference type="Proteomes" id="UP000283497"/>
    </source>
</evidence>
<dbReference type="AlphaFoldDB" id="A0A415G2P5"/>